<evidence type="ECO:0000313" key="6">
    <source>
        <dbReference type="EMBL" id="QNO48467.1"/>
    </source>
</evidence>
<feature type="transmembrane region" description="Helical" evidence="5">
    <location>
        <begin position="90"/>
        <end position="109"/>
    </location>
</feature>
<evidence type="ECO:0000256" key="5">
    <source>
        <dbReference type="HAMAP-Rule" id="MF_01600"/>
    </source>
</evidence>
<dbReference type="GO" id="GO:0005576">
    <property type="term" value="C:extracellular region"/>
    <property type="evidence" value="ECO:0007669"/>
    <property type="project" value="TreeGrafter"/>
</dbReference>
<sequence>MKQDRDRFKAIAITLLVIFILSISGIVRLITDYWWFDALGASQIFMISLKAKVLLFILSASFFLAFALINLRISSRLNESKFSFKLKFMVVLAISFFMGLASSAKWFVVLQYLNQVPFNLQDPIFAKDVSFYVFSLPFMLAFRNFLMACVIITIIMVLVDYLQSAIVRFFKQPEIIAPDGTIHGADFKSAISNMGQKALVHLTILGSFFFALLAAGNYLARFGVMYSEKGIVVGAGYADVVAYLPVIWILMIMAVIIAVLCYVWIFAILRQKSLGKRNILASAIVLYLLASVIAPAVIPGIVQAFKVSPNEEKLEQPYIESNIRFTKIAYGLTDVAEKDFSVEMMTPEILSNASDTLDNVRILDWRPLTQTYEQTQEMRLYYYLSGIDIDRYEINGSYTEVMIAPREMNQERLQAKTWVNLHLVYTHGFGAVMSPVNSVTKEGMPNYLIKDIPPVYTVPDGELQIDVPQIYYGELDNDFVLVNTRTSEFDYPMGDTNEYIYYDGRGGVKLDSSTKELLMAMRFADIKIMLSGEITPESRIMFERSIKERISKITPFLTLDKDPYLVISEGRLFWMLDAYTVTDRFPYSEKHGPINYVRNSVKIVVDAYNGDATYYIVDTTDPIIATYTKIFPGHFKAFDLMPDGLKKHVRYPEDLFNVQSAIYNTYHMNNVKVFYNKEDAWQIPNEVYGTGQQVPVDPYYIIIKLPGEAKEEFVLMRSVTPIRKDNMVAWLAARSDGDHYGELLLYKFPKEKLVYGPLQIEAKFDQDAVISQQLTLWSLQGSRVTRGNLLVIPLEDSILYIEPLYIQAEAGQLPELKRVLVSDGERVVMEEDLDKALVALFGKTRPDTVEAGVYEGEKSTEALITEAQIYYDAILDSMGKNWTAFGENFDKLGKVLGELGSD</sequence>
<accession>A0A7G9YKD3</accession>
<evidence type="ECO:0000256" key="1">
    <source>
        <dbReference type="ARBA" id="ARBA00022475"/>
    </source>
</evidence>
<dbReference type="EMBL" id="MT631346">
    <property type="protein sequence ID" value="QNO48467.1"/>
    <property type="molecule type" value="Genomic_DNA"/>
</dbReference>
<dbReference type="AlphaFoldDB" id="A0A7G9YKD3"/>
<evidence type="ECO:0000256" key="2">
    <source>
        <dbReference type="ARBA" id="ARBA00022692"/>
    </source>
</evidence>
<name>A0A7G9YKD3_9EURY</name>
<dbReference type="GO" id="GO:0005886">
    <property type="term" value="C:plasma membrane"/>
    <property type="evidence" value="ECO:0007669"/>
    <property type="project" value="UniProtKB-SubCell"/>
</dbReference>
<proteinExistence type="inferred from homology"/>
<keyword evidence="3 5" id="KW-1133">Transmembrane helix</keyword>
<feature type="transmembrane region" description="Helical" evidence="5">
    <location>
        <begin position="279"/>
        <end position="302"/>
    </location>
</feature>
<dbReference type="InterPro" id="IPR005372">
    <property type="entry name" value="UPF0182"/>
</dbReference>
<feature type="transmembrane region" description="Helical" evidence="5">
    <location>
        <begin position="129"/>
        <end position="162"/>
    </location>
</feature>
<dbReference type="Pfam" id="PF03699">
    <property type="entry name" value="UPF0182"/>
    <property type="match status" value="1"/>
</dbReference>
<comment type="subcellular location">
    <subcellularLocation>
        <location evidence="5">Cell membrane</location>
        <topology evidence="5">Multi-pass membrane protein</topology>
    </subcellularLocation>
</comment>
<feature type="transmembrane region" description="Helical" evidence="5">
    <location>
        <begin position="51"/>
        <end position="69"/>
    </location>
</feature>
<comment type="similarity">
    <text evidence="5">Belongs to the UPF0182 family.</text>
</comment>
<feature type="transmembrane region" description="Helical" evidence="5">
    <location>
        <begin position="12"/>
        <end position="31"/>
    </location>
</feature>
<reference evidence="6" key="1">
    <citation type="submission" date="2020-06" db="EMBL/GenBank/DDBJ databases">
        <title>Unique genomic features of the anaerobic methanotrophic archaea.</title>
        <authorList>
            <person name="Chadwick G.L."/>
            <person name="Skennerton C.T."/>
            <person name="Laso-Perez R."/>
            <person name="Leu A.O."/>
            <person name="Speth D.R."/>
            <person name="Yu H."/>
            <person name="Morgan-Lang C."/>
            <person name="Hatzenpichler R."/>
            <person name="Goudeau D."/>
            <person name="Malmstrom R."/>
            <person name="Brazelton W.J."/>
            <person name="Woyke T."/>
            <person name="Hallam S.J."/>
            <person name="Tyson G.W."/>
            <person name="Wegener G."/>
            <person name="Boetius A."/>
            <person name="Orphan V."/>
        </authorList>
    </citation>
    <scope>NUCLEOTIDE SEQUENCE</scope>
</reference>
<gene>
    <name evidence="6" type="ORF">DBMLIPLO_00019</name>
</gene>
<keyword evidence="4 5" id="KW-0472">Membrane</keyword>
<evidence type="ECO:0000256" key="4">
    <source>
        <dbReference type="ARBA" id="ARBA00023136"/>
    </source>
</evidence>
<dbReference type="HAMAP" id="MF_01600">
    <property type="entry name" value="UPF0182"/>
    <property type="match status" value="1"/>
</dbReference>
<keyword evidence="1 5" id="KW-1003">Cell membrane</keyword>
<protein>
    <recommendedName>
        <fullName evidence="5">UPF0182 protein DBMLIPLO_00019</fullName>
    </recommendedName>
</protein>
<feature type="transmembrane region" description="Helical" evidence="5">
    <location>
        <begin position="198"/>
        <end position="220"/>
    </location>
</feature>
<organism evidence="6">
    <name type="scientific">Candidatus Methanogaster sp. ANME-2c ERB4</name>
    <dbReference type="NCBI Taxonomy" id="2759911"/>
    <lineage>
        <taxon>Archaea</taxon>
        <taxon>Methanobacteriati</taxon>
        <taxon>Methanobacteriota</taxon>
        <taxon>Stenosarchaea group</taxon>
        <taxon>Methanomicrobia</taxon>
        <taxon>Methanosarcinales</taxon>
        <taxon>ANME-2 cluster</taxon>
        <taxon>Candidatus Methanogasteraceae</taxon>
        <taxon>Candidatus Methanogaster</taxon>
    </lineage>
</organism>
<feature type="transmembrane region" description="Helical" evidence="5">
    <location>
        <begin position="240"/>
        <end position="267"/>
    </location>
</feature>
<dbReference type="PANTHER" id="PTHR39344:SF1">
    <property type="entry name" value="UPF0182 PROTEIN SLL1060"/>
    <property type="match status" value="1"/>
</dbReference>
<dbReference type="PANTHER" id="PTHR39344">
    <property type="entry name" value="UPF0182 PROTEIN SLL1060"/>
    <property type="match status" value="1"/>
</dbReference>
<keyword evidence="2 5" id="KW-0812">Transmembrane</keyword>
<evidence type="ECO:0000256" key="3">
    <source>
        <dbReference type="ARBA" id="ARBA00022989"/>
    </source>
</evidence>